<protein>
    <submittedName>
        <fullName evidence="1">Uncharacterized protein</fullName>
    </submittedName>
</protein>
<evidence type="ECO:0000313" key="2">
    <source>
        <dbReference type="Proteomes" id="UP000276542"/>
    </source>
</evidence>
<reference evidence="2" key="1">
    <citation type="submission" date="2018-09" db="EMBL/GenBank/DDBJ databases">
        <authorList>
            <person name="Zhu H."/>
        </authorList>
    </citation>
    <scope>NUCLEOTIDE SEQUENCE [LARGE SCALE GENOMIC DNA]</scope>
    <source>
        <strain evidence="2">K1W22B-1</strain>
    </source>
</reference>
<dbReference type="RefSeq" id="WP_120061247.1">
    <property type="nucleotide sequence ID" value="NZ_QYRP01000002.1"/>
</dbReference>
<evidence type="ECO:0000313" key="1">
    <source>
        <dbReference type="EMBL" id="RJS47281.1"/>
    </source>
</evidence>
<dbReference type="EMBL" id="QYRP01000002">
    <property type="protein sequence ID" value="RJS47281.1"/>
    <property type="molecule type" value="Genomic_DNA"/>
</dbReference>
<sequence>MYEFEFEAQARRAAARRPARPKRHRAVVEIKPDTRAGRQAGLEQLARPDRQLGLPPRLVVYSKSGPRSYTIKVSRPGAAKRALGAAGGPDATRLTSFETIGTVSFTEAEWKIDLSACPTELGRRIEQKACELYRRKVGGGSRCKVSASANGPDYVSREAAEFYLELAQELAAELEAGY</sequence>
<accession>A0A3A5HB27</accession>
<dbReference type="AlphaFoldDB" id="A0A3A5HB27"/>
<organism evidence="1 2">
    <name type="scientific">Nocardioides cavernaquae</name>
    <dbReference type="NCBI Taxonomy" id="2321396"/>
    <lineage>
        <taxon>Bacteria</taxon>
        <taxon>Bacillati</taxon>
        <taxon>Actinomycetota</taxon>
        <taxon>Actinomycetes</taxon>
        <taxon>Propionibacteriales</taxon>
        <taxon>Nocardioidaceae</taxon>
        <taxon>Nocardioides</taxon>
    </lineage>
</organism>
<proteinExistence type="predicted"/>
<gene>
    <name evidence="1" type="ORF">D4739_14325</name>
</gene>
<name>A0A3A5HB27_9ACTN</name>
<keyword evidence="2" id="KW-1185">Reference proteome</keyword>
<comment type="caution">
    <text evidence="1">The sequence shown here is derived from an EMBL/GenBank/DDBJ whole genome shotgun (WGS) entry which is preliminary data.</text>
</comment>
<dbReference type="Proteomes" id="UP000276542">
    <property type="component" value="Unassembled WGS sequence"/>
</dbReference>